<protein>
    <submittedName>
        <fullName evidence="6">AraC-type DNA-binding protein</fullName>
    </submittedName>
</protein>
<dbReference type="SUPFAM" id="SSF51215">
    <property type="entry name" value="Regulatory protein AraC"/>
    <property type="match status" value="1"/>
</dbReference>
<dbReference type="Gene3D" id="1.10.10.60">
    <property type="entry name" value="Homeodomain-like"/>
    <property type="match status" value="2"/>
</dbReference>
<dbReference type="Pfam" id="PF12833">
    <property type="entry name" value="HTH_18"/>
    <property type="match status" value="1"/>
</dbReference>
<evidence type="ECO:0000256" key="2">
    <source>
        <dbReference type="ARBA" id="ARBA00023125"/>
    </source>
</evidence>
<keyword evidence="2 6" id="KW-0238">DNA-binding</keyword>
<sequence length="340" mass="38191">MLSSVDGTCIVKHRYVRHRQNVKPLSTLDSTNLAPSPHRSCFSAHTNNSRESRFADYTELRCTGRRSLQLGYVYSRRICPDWYVKNTSRPTTLSYIVRMCLGQESSPYETNYGAGWFRKEPGSLVLVPPGAECKIRGNSLGQFESLFISFPEQELQQVAGELLETEGSYLRRAPNSEMHDPYLATLLKQLWLQCGERSPGGELMAEGTFISLLGRLFVMGEGKSKSRTLHERKGSAIVSKTREYLKENLAEKVTLGDLAVAAGVSRSYLTRVFKKETGQTVHSALLELRVNRAKELMNYFGRNLTLAEVADGCGFANHSHLTLAFVQVVGTTPQNYRRHI</sequence>
<reference evidence="7" key="1">
    <citation type="submission" date="2016-10" db="EMBL/GenBank/DDBJ databases">
        <authorList>
            <person name="Varghese N."/>
            <person name="Submissions S."/>
        </authorList>
    </citation>
    <scope>NUCLEOTIDE SEQUENCE [LARGE SCALE GENOMIC DNA]</scope>
    <source>
        <strain evidence="7">DSM 26348</strain>
    </source>
</reference>
<dbReference type="SUPFAM" id="SSF46689">
    <property type="entry name" value="Homeodomain-like"/>
    <property type="match status" value="2"/>
</dbReference>
<keyword evidence="1" id="KW-0805">Transcription regulation</keyword>
<dbReference type="InterPro" id="IPR009057">
    <property type="entry name" value="Homeodomain-like_sf"/>
</dbReference>
<evidence type="ECO:0000256" key="4">
    <source>
        <dbReference type="ARBA" id="ARBA00023163"/>
    </source>
</evidence>
<dbReference type="PANTHER" id="PTHR46796">
    <property type="entry name" value="HTH-TYPE TRANSCRIPTIONAL ACTIVATOR RHAS-RELATED"/>
    <property type="match status" value="1"/>
</dbReference>
<dbReference type="InterPro" id="IPR018060">
    <property type="entry name" value="HTH_AraC"/>
</dbReference>
<keyword evidence="7" id="KW-1185">Reference proteome</keyword>
<dbReference type="GO" id="GO:0043565">
    <property type="term" value="F:sequence-specific DNA binding"/>
    <property type="evidence" value="ECO:0007669"/>
    <property type="project" value="InterPro"/>
</dbReference>
<name>A0A1I3B1H9_9PLAN</name>
<dbReference type="InterPro" id="IPR037923">
    <property type="entry name" value="HTH-like"/>
</dbReference>
<evidence type="ECO:0000259" key="5">
    <source>
        <dbReference type="PROSITE" id="PS01124"/>
    </source>
</evidence>
<dbReference type="EMBL" id="FOQD01000001">
    <property type="protein sequence ID" value="SFH56198.1"/>
    <property type="molecule type" value="Genomic_DNA"/>
</dbReference>
<dbReference type="SMART" id="SM00342">
    <property type="entry name" value="HTH_ARAC"/>
    <property type="match status" value="1"/>
</dbReference>
<feature type="domain" description="HTH araC/xylS-type" evidence="5">
    <location>
        <begin position="239"/>
        <end position="339"/>
    </location>
</feature>
<evidence type="ECO:0000313" key="6">
    <source>
        <dbReference type="EMBL" id="SFH56198.1"/>
    </source>
</evidence>
<keyword evidence="4" id="KW-0804">Transcription</keyword>
<keyword evidence="3" id="KW-0010">Activator</keyword>
<evidence type="ECO:0000256" key="3">
    <source>
        <dbReference type="ARBA" id="ARBA00023159"/>
    </source>
</evidence>
<organism evidence="6 7">
    <name type="scientific">Planctomicrobium piriforme</name>
    <dbReference type="NCBI Taxonomy" id="1576369"/>
    <lineage>
        <taxon>Bacteria</taxon>
        <taxon>Pseudomonadati</taxon>
        <taxon>Planctomycetota</taxon>
        <taxon>Planctomycetia</taxon>
        <taxon>Planctomycetales</taxon>
        <taxon>Planctomycetaceae</taxon>
        <taxon>Planctomicrobium</taxon>
    </lineage>
</organism>
<dbReference type="PROSITE" id="PS01124">
    <property type="entry name" value="HTH_ARAC_FAMILY_2"/>
    <property type="match status" value="1"/>
</dbReference>
<dbReference type="InterPro" id="IPR050204">
    <property type="entry name" value="AraC_XylS_family_regulators"/>
</dbReference>
<accession>A0A1I3B1H9</accession>
<dbReference type="PROSITE" id="PS00041">
    <property type="entry name" value="HTH_ARAC_FAMILY_1"/>
    <property type="match status" value="1"/>
</dbReference>
<gene>
    <name evidence="6" type="ORF">SAMN05421753_101177</name>
</gene>
<dbReference type="STRING" id="1576369.SAMN05421753_101177"/>
<dbReference type="AlphaFoldDB" id="A0A1I3B1H9"/>
<dbReference type="InterPro" id="IPR018062">
    <property type="entry name" value="HTH_AraC-typ_CS"/>
</dbReference>
<evidence type="ECO:0000313" key="7">
    <source>
        <dbReference type="Proteomes" id="UP000199518"/>
    </source>
</evidence>
<evidence type="ECO:0000256" key="1">
    <source>
        <dbReference type="ARBA" id="ARBA00023015"/>
    </source>
</evidence>
<dbReference type="GO" id="GO:0003700">
    <property type="term" value="F:DNA-binding transcription factor activity"/>
    <property type="evidence" value="ECO:0007669"/>
    <property type="project" value="InterPro"/>
</dbReference>
<proteinExistence type="predicted"/>
<dbReference type="Proteomes" id="UP000199518">
    <property type="component" value="Unassembled WGS sequence"/>
</dbReference>